<keyword evidence="2" id="KW-1185">Reference proteome</keyword>
<gene>
    <name evidence="1" type="ORF">GCM10010170_112800</name>
</gene>
<evidence type="ECO:0000313" key="2">
    <source>
        <dbReference type="Proteomes" id="UP001501444"/>
    </source>
</evidence>
<reference evidence="2" key="1">
    <citation type="journal article" date="2019" name="Int. J. Syst. Evol. Microbiol.">
        <title>The Global Catalogue of Microorganisms (GCM) 10K type strain sequencing project: providing services to taxonomists for standard genome sequencing and annotation.</title>
        <authorList>
            <consortium name="The Broad Institute Genomics Platform"/>
            <consortium name="The Broad Institute Genome Sequencing Center for Infectious Disease"/>
            <person name="Wu L."/>
            <person name="Ma J."/>
        </authorList>
    </citation>
    <scope>NUCLEOTIDE SEQUENCE [LARGE SCALE GENOMIC DNA]</scope>
    <source>
        <strain evidence="2">JCM 3272</strain>
    </source>
</reference>
<organism evidence="1 2">
    <name type="scientific">Dactylosporangium salmoneum</name>
    <dbReference type="NCBI Taxonomy" id="53361"/>
    <lineage>
        <taxon>Bacteria</taxon>
        <taxon>Bacillati</taxon>
        <taxon>Actinomycetota</taxon>
        <taxon>Actinomycetes</taxon>
        <taxon>Micromonosporales</taxon>
        <taxon>Micromonosporaceae</taxon>
        <taxon>Dactylosporangium</taxon>
    </lineage>
</organism>
<protein>
    <submittedName>
        <fullName evidence="1">Uncharacterized protein</fullName>
    </submittedName>
</protein>
<accession>A0ABP5V914</accession>
<evidence type="ECO:0000313" key="1">
    <source>
        <dbReference type="EMBL" id="GAA2396679.1"/>
    </source>
</evidence>
<dbReference type="EMBL" id="BAAARV010000145">
    <property type="protein sequence ID" value="GAA2396679.1"/>
    <property type="molecule type" value="Genomic_DNA"/>
</dbReference>
<proteinExistence type="predicted"/>
<dbReference type="RefSeq" id="WP_344621066.1">
    <property type="nucleotide sequence ID" value="NZ_BAAARV010000145.1"/>
</dbReference>
<dbReference type="Proteomes" id="UP001501444">
    <property type="component" value="Unassembled WGS sequence"/>
</dbReference>
<comment type="caution">
    <text evidence="1">The sequence shown here is derived from an EMBL/GenBank/DDBJ whole genome shotgun (WGS) entry which is preliminary data.</text>
</comment>
<name>A0ABP5V914_9ACTN</name>
<sequence>MSHPPRACTGELDLSKVGGAVPPGPAKLAEVLVAMAPGVATRVPVTVRFDDGGGLASVKVVMHLDAGPDEAELTVTGPSTASVARPGVRIVEAPMEAY</sequence>